<keyword evidence="2" id="KW-0472">Membrane</keyword>
<feature type="region of interest" description="Disordered" evidence="1">
    <location>
        <begin position="1"/>
        <end position="32"/>
    </location>
</feature>
<dbReference type="EMBL" id="LRGB01000512">
    <property type="protein sequence ID" value="KZS18582.1"/>
    <property type="molecule type" value="Genomic_DNA"/>
</dbReference>
<dbReference type="AlphaFoldDB" id="A0A162P727"/>
<evidence type="ECO:0000313" key="3">
    <source>
        <dbReference type="EMBL" id="KZS18582.1"/>
    </source>
</evidence>
<organism evidence="3 4">
    <name type="scientific">Daphnia magna</name>
    <dbReference type="NCBI Taxonomy" id="35525"/>
    <lineage>
        <taxon>Eukaryota</taxon>
        <taxon>Metazoa</taxon>
        <taxon>Ecdysozoa</taxon>
        <taxon>Arthropoda</taxon>
        <taxon>Crustacea</taxon>
        <taxon>Branchiopoda</taxon>
        <taxon>Diplostraca</taxon>
        <taxon>Cladocera</taxon>
        <taxon>Anomopoda</taxon>
        <taxon>Daphniidae</taxon>
        <taxon>Daphnia</taxon>
    </lineage>
</organism>
<sequence>MKAERMEETQDGKKKRSEEDLDSELNENHGKHKSKYSSFIVQFLPCGNYILLLSNFLFLKHIT</sequence>
<comment type="caution">
    <text evidence="3">The sequence shown here is derived from an EMBL/GenBank/DDBJ whole genome shotgun (WGS) entry which is preliminary data.</text>
</comment>
<keyword evidence="4" id="KW-1185">Reference proteome</keyword>
<keyword evidence="2" id="KW-1133">Transmembrane helix</keyword>
<evidence type="ECO:0000256" key="1">
    <source>
        <dbReference type="SAM" id="MobiDB-lite"/>
    </source>
</evidence>
<reference evidence="3 4" key="1">
    <citation type="submission" date="2016-03" db="EMBL/GenBank/DDBJ databases">
        <title>EvidentialGene: Evidence-directed Construction of Genes on Genomes.</title>
        <authorList>
            <person name="Gilbert D.G."/>
            <person name="Choi J.-H."/>
            <person name="Mockaitis K."/>
            <person name="Colbourne J."/>
            <person name="Pfrender M."/>
        </authorList>
    </citation>
    <scope>NUCLEOTIDE SEQUENCE [LARGE SCALE GENOMIC DNA]</scope>
    <source>
        <strain evidence="3 4">Xinb3</strain>
        <tissue evidence="3">Complete organism</tissue>
    </source>
</reference>
<accession>A0A162P727</accession>
<protein>
    <submittedName>
        <fullName evidence="3">Uncharacterized protein</fullName>
    </submittedName>
</protein>
<evidence type="ECO:0000256" key="2">
    <source>
        <dbReference type="SAM" id="Phobius"/>
    </source>
</evidence>
<feature type="compositionally biased region" description="Basic and acidic residues" evidence="1">
    <location>
        <begin position="1"/>
        <end position="18"/>
    </location>
</feature>
<proteinExistence type="predicted"/>
<name>A0A162P727_9CRUS</name>
<gene>
    <name evidence="3" type="ORF">APZ42_015131</name>
</gene>
<keyword evidence="2" id="KW-0812">Transmembrane</keyword>
<dbReference type="Proteomes" id="UP000076858">
    <property type="component" value="Unassembled WGS sequence"/>
</dbReference>
<evidence type="ECO:0000313" key="4">
    <source>
        <dbReference type="Proteomes" id="UP000076858"/>
    </source>
</evidence>
<feature type="transmembrane region" description="Helical" evidence="2">
    <location>
        <begin position="39"/>
        <end position="59"/>
    </location>
</feature>